<proteinExistence type="predicted"/>
<dbReference type="Proteomes" id="UP000000268">
    <property type="component" value="Chromosome"/>
</dbReference>
<dbReference type="HOGENOM" id="CLU_3264051_0_0_3"/>
<dbReference type="EMBL" id="CP000828">
    <property type="protein sequence ID" value="ABW26331.1"/>
    <property type="molecule type" value="Genomic_DNA"/>
</dbReference>
<feature type="region of interest" description="Disordered" evidence="1">
    <location>
        <begin position="20"/>
        <end position="41"/>
    </location>
</feature>
<name>B0C591_ACAM1</name>
<organism evidence="2 3">
    <name type="scientific">Acaryochloris marina (strain MBIC 11017)</name>
    <dbReference type="NCBI Taxonomy" id="329726"/>
    <lineage>
        <taxon>Bacteria</taxon>
        <taxon>Bacillati</taxon>
        <taxon>Cyanobacteriota</taxon>
        <taxon>Cyanophyceae</taxon>
        <taxon>Acaryochloridales</taxon>
        <taxon>Acaryochloridaceae</taxon>
        <taxon>Acaryochloris</taxon>
    </lineage>
</organism>
<evidence type="ECO:0000313" key="3">
    <source>
        <dbReference type="Proteomes" id="UP000000268"/>
    </source>
</evidence>
<gene>
    <name evidence="2" type="ordered locus">AM1_1294</name>
</gene>
<evidence type="ECO:0000256" key="1">
    <source>
        <dbReference type="SAM" id="MobiDB-lite"/>
    </source>
</evidence>
<keyword evidence="3" id="KW-1185">Reference proteome</keyword>
<dbReference type="KEGG" id="amr:AM1_1294"/>
<protein>
    <submittedName>
        <fullName evidence="2">Uncharacterized protein</fullName>
    </submittedName>
</protein>
<reference evidence="2 3" key="1">
    <citation type="journal article" date="2008" name="Proc. Natl. Acad. Sci. U.S.A.">
        <title>Niche adaptation and genome expansion in the chlorophyll d-producing cyanobacterium Acaryochloris marina.</title>
        <authorList>
            <person name="Swingley W.D."/>
            <person name="Chen M."/>
            <person name="Cheung P.C."/>
            <person name="Conrad A.L."/>
            <person name="Dejesa L.C."/>
            <person name="Hao J."/>
            <person name="Honchak B.M."/>
            <person name="Karbach L.E."/>
            <person name="Kurdoglu A."/>
            <person name="Lahiri S."/>
            <person name="Mastrian S.D."/>
            <person name="Miyashita H."/>
            <person name="Page L."/>
            <person name="Ramakrishna P."/>
            <person name="Satoh S."/>
            <person name="Sattley W.M."/>
            <person name="Shimada Y."/>
            <person name="Taylor H.L."/>
            <person name="Tomo T."/>
            <person name="Tsuchiya T."/>
            <person name="Wang Z.T."/>
            <person name="Raymond J."/>
            <person name="Mimuro M."/>
            <person name="Blankenship R.E."/>
            <person name="Touchman J.W."/>
        </authorList>
    </citation>
    <scope>NUCLEOTIDE SEQUENCE [LARGE SCALE GENOMIC DNA]</scope>
    <source>
        <strain evidence="3">MBIC 11017</strain>
    </source>
</reference>
<sequence length="41" mass="4847">MVFSSDWGFRFWMLRSMGEDDGDTDCDGLRPAFGHRSNQYR</sequence>
<evidence type="ECO:0000313" key="2">
    <source>
        <dbReference type="EMBL" id="ABW26331.1"/>
    </source>
</evidence>
<accession>B0C591</accession>
<dbReference type="RefSeq" id="WP_012161868.1">
    <property type="nucleotide sequence ID" value="NC_009925.1"/>
</dbReference>
<dbReference type="AlphaFoldDB" id="B0C591"/>